<organism evidence="2 3">
    <name type="scientific">Rhizophagus irregularis</name>
    <dbReference type="NCBI Taxonomy" id="588596"/>
    <lineage>
        <taxon>Eukaryota</taxon>
        <taxon>Fungi</taxon>
        <taxon>Fungi incertae sedis</taxon>
        <taxon>Mucoromycota</taxon>
        <taxon>Glomeromycotina</taxon>
        <taxon>Glomeromycetes</taxon>
        <taxon>Glomerales</taxon>
        <taxon>Glomeraceae</taxon>
        <taxon>Rhizophagus</taxon>
    </lineage>
</organism>
<protein>
    <submittedName>
        <fullName evidence="2">Uncharacterized protein</fullName>
    </submittedName>
</protein>
<accession>A0A2N0R9G6</accession>
<reference evidence="2 3" key="2">
    <citation type="submission" date="2017-10" db="EMBL/GenBank/DDBJ databases">
        <title>Genome analyses suggest a sexual origin of heterokaryosis in a supposedly ancient asexual fungus.</title>
        <authorList>
            <person name="Corradi N."/>
            <person name="Sedzielewska K."/>
            <person name="Noel J."/>
            <person name="Charron P."/>
            <person name="Farinelli L."/>
            <person name="Marton T."/>
            <person name="Kruger M."/>
            <person name="Pelin A."/>
            <person name="Brachmann A."/>
            <person name="Corradi N."/>
        </authorList>
    </citation>
    <scope>NUCLEOTIDE SEQUENCE [LARGE SCALE GENOMIC DNA]</scope>
    <source>
        <strain evidence="2 3">A1</strain>
    </source>
</reference>
<sequence length="117" mass="13713">MFPVNWNRDPSNPEARGLYQYILSYCYIITSLLFTYVVRHLIYVSCQHANRQTKFHDRKYRVVMAKCQNRDSLKWFRKNCDVGKIITSRQNDVGKFYAGETGVGKMGGYDINVIMAE</sequence>
<dbReference type="EMBL" id="LLXH01001228">
    <property type="protein sequence ID" value="PKC59951.1"/>
    <property type="molecule type" value="Genomic_DNA"/>
</dbReference>
<name>A0A2N0R9G6_9GLOM</name>
<keyword evidence="1" id="KW-0472">Membrane</keyword>
<proteinExistence type="predicted"/>
<keyword evidence="1" id="KW-1133">Transmembrane helix</keyword>
<evidence type="ECO:0000313" key="2">
    <source>
        <dbReference type="EMBL" id="PKC59951.1"/>
    </source>
</evidence>
<comment type="caution">
    <text evidence="2">The sequence shown here is derived from an EMBL/GenBank/DDBJ whole genome shotgun (WGS) entry which is preliminary data.</text>
</comment>
<dbReference type="Proteomes" id="UP000232688">
    <property type="component" value="Unassembled WGS sequence"/>
</dbReference>
<evidence type="ECO:0000256" key="1">
    <source>
        <dbReference type="SAM" id="Phobius"/>
    </source>
</evidence>
<keyword evidence="1" id="KW-0812">Transmembrane</keyword>
<feature type="transmembrane region" description="Helical" evidence="1">
    <location>
        <begin position="18"/>
        <end position="38"/>
    </location>
</feature>
<dbReference type="VEuPathDB" id="FungiDB:RhiirA1_399567"/>
<dbReference type="AlphaFoldDB" id="A0A2N0R9G6"/>
<gene>
    <name evidence="2" type="ORF">RhiirA1_399567</name>
</gene>
<evidence type="ECO:0000313" key="3">
    <source>
        <dbReference type="Proteomes" id="UP000232688"/>
    </source>
</evidence>
<reference evidence="2 3" key="1">
    <citation type="submission" date="2017-10" db="EMBL/GenBank/DDBJ databases">
        <title>Extensive intraspecific genome diversity in a model arbuscular mycorrhizal fungus.</title>
        <authorList>
            <person name="Chen E.C.H."/>
            <person name="Morin E."/>
            <person name="Baudet D."/>
            <person name="Noel J."/>
            <person name="Ndikumana S."/>
            <person name="Charron P."/>
            <person name="St-Onge C."/>
            <person name="Giorgi J."/>
            <person name="Grigoriev I.V."/>
            <person name="Roux C."/>
            <person name="Martin F.M."/>
            <person name="Corradi N."/>
        </authorList>
    </citation>
    <scope>NUCLEOTIDE SEQUENCE [LARGE SCALE GENOMIC DNA]</scope>
    <source>
        <strain evidence="2 3">A1</strain>
    </source>
</reference>